<dbReference type="EMBL" id="ANIZ01000159">
    <property type="protein sequence ID" value="ETI56485.1"/>
    <property type="molecule type" value="Genomic_DNA"/>
</dbReference>
<feature type="compositionally biased region" description="Basic and acidic residues" evidence="1">
    <location>
        <begin position="193"/>
        <end position="203"/>
    </location>
</feature>
<reference evidence="2 3" key="1">
    <citation type="submission" date="2013-11" db="EMBL/GenBank/DDBJ databases">
        <title>The Genome Sequence of Phytophthora parasitica P1569.</title>
        <authorList>
            <consortium name="The Broad Institute Genomics Platform"/>
            <person name="Russ C."/>
            <person name="Tyler B."/>
            <person name="Panabieres F."/>
            <person name="Shan W."/>
            <person name="Tripathy S."/>
            <person name="Grunwald N."/>
            <person name="Machado M."/>
            <person name="Johnson C.S."/>
            <person name="Arredondo F."/>
            <person name="Hong C."/>
            <person name="Coffey M."/>
            <person name="Young S.K."/>
            <person name="Zeng Q."/>
            <person name="Gargeya S."/>
            <person name="Fitzgerald M."/>
            <person name="Abouelleil A."/>
            <person name="Alvarado L."/>
            <person name="Chapman S.B."/>
            <person name="Gainer-Dewar J."/>
            <person name="Goldberg J."/>
            <person name="Griggs A."/>
            <person name="Gujja S."/>
            <person name="Hansen M."/>
            <person name="Howarth C."/>
            <person name="Imamovic A."/>
            <person name="Ireland A."/>
            <person name="Larimer J."/>
            <person name="McCowan C."/>
            <person name="Murphy C."/>
            <person name="Pearson M."/>
            <person name="Poon T.W."/>
            <person name="Priest M."/>
            <person name="Roberts A."/>
            <person name="Saif S."/>
            <person name="Shea T."/>
            <person name="Sykes S."/>
            <person name="Wortman J."/>
            <person name="Nusbaum C."/>
            <person name="Birren B."/>
        </authorList>
    </citation>
    <scope>NUCLEOTIDE SEQUENCE [LARGE SCALE GENOMIC DNA]</scope>
    <source>
        <strain evidence="2 3">P1569</strain>
    </source>
</reference>
<proteinExistence type="predicted"/>
<organism evidence="2 3">
    <name type="scientific">Phytophthora nicotianae P1569</name>
    <dbReference type="NCBI Taxonomy" id="1317065"/>
    <lineage>
        <taxon>Eukaryota</taxon>
        <taxon>Sar</taxon>
        <taxon>Stramenopiles</taxon>
        <taxon>Oomycota</taxon>
        <taxon>Peronosporomycetes</taxon>
        <taxon>Peronosporales</taxon>
        <taxon>Peronosporaceae</taxon>
        <taxon>Phytophthora</taxon>
    </lineage>
</organism>
<name>V9FYB6_PHYNI</name>
<evidence type="ECO:0000313" key="2">
    <source>
        <dbReference type="EMBL" id="ETI56485.1"/>
    </source>
</evidence>
<evidence type="ECO:0000256" key="1">
    <source>
        <dbReference type="SAM" id="MobiDB-lite"/>
    </source>
</evidence>
<gene>
    <name evidence="2" type="ORF">F443_01010</name>
</gene>
<dbReference type="HOGENOM" id="CLU_859126_0_0_1"/>
<feature type="compositionally biased region" description="Low complexity" evidence="1">
    <location>
        <begin position="204"/>
        <end position="215"/>
    </location>
</feature>
<protein>
    <submittedName>
        <fullName evidence="2">Uncharacterized protein</fullName>
    </submittedName>
</protein>
<dbReference type="AlphaFoldDB" id="V9FYB6"/>
<evidence type="ECO:0000313" key="3">
    <source>
        <dbReference type="Proteomes" id="UP000018721"/>
    </source>
</evidence>
<keyword evidence="3" id="KW-1185">Reference proteome</keyword>
<comment type="caution">
    <text evidence="2">The sequence shown here is derived from an EMBL/GenBank/DDBJ whole genome shotgun (WGS) entry which is preliminary data.</text>
</comment>
<dbReference type="eggNOG" id="ENOG502T7WB">
    <property type="taxonomic scope" value="Eukaryota"/>
</dbReference>
<feature type="region of interest" description="Disordered" evidence="1">
    <location>
        <begin position="193"/>
        <end position="215"/>
    </location>
</feature>
<dbReference type="OrthoDB" id="129558at2759"/>
<feature type="region of interest" description="Disordered" evidence="1">
    <location>
        <begin position="71"/>
        <end position="109"/>
    </location>
</feature>
<dbReference type="Proteomes" id="UP000018721">
    <property type="component" value="Unassembled WGS sequence"/>
</dbReference>
<accession>V9FYB6</accession>
<sequence length="324" mass="36526">MKPSDRHPMRWVGQTVFKMEVDCNRREVQIRGKIMNYCPSSARYLLMYADGSSDGVPIDEIEDHVPMQLQLPNKRPRSSWGAAAQSKEPAECRRPPKRPKMSVSKSKSSVTDKQAVVSRFVRTILCELTRVLDVSDDKRQTLSNILDSGKDRPLAALALYDQEGGLDALDETLRACTICGDNTHDEAAKENLVKSESFRRQESSETSLSSPCSRSPCGQHFRELLQGNGDRSTHRRIQTDSHPEKALEVVDLTGDGTNEEEGEEMDDTASASKHIHFGDNSNSTVHFDERDSVKIFRLQLKRAGFKLRNLPKQNPEEWKSVLKV</sequence>